<evidence type="ECO:0000313" key="1">
    <source>
        <dbReference type="EMBL" id="BES94525.1"/>
    </source>
</evidence>
<gene>
    <name evidence="1" type="ORF">NTJ_07334</name>
</gene>
<name>A0ABN7AQN6_9HEMI</name>
<reference evidence="1 2" key="1">
    <citation type="submission" date="2023-09" db="EMBL/GenBank/DDBJ databases">
        <title>Nesidiocoris tenuis whole genome shotgun sequence.</title>
        <authorList>
            <person name="Shibata T."/>
            <person name="Shimoda M."/>
            <person name="Kobayashi T."/>
            <person name="Uehara T."/>
        </authorList>
    </citation>
    <scope>NUCLEOTIDE SEQUENCE [LARGE SCALE GENOMIC DNA]</scope>
    <source>
        <strain evidence="1 2">Japan</strain>
    </source>
</reference>
<evidence type="ECO:0000313" key="2">
    <source>
        <dbReference type="Proteomes" id="UP001307889"/>
    </source>
</evidence>
<dbReference type="Proteomes" id="UP001307889">
    <property type="component" value="Chromosome 5"/>
</dbReference>
<organism evidence="1 2">
    <name type="scientific">Nesidiocoris tenuis</name>
    <dbReference type="NCBI Taxonomy" id="355587"/>
    <lineage>
        <taxon>Eukaryota</taxon>
        <taxon>Metazoa</taxon>
        <taxon>Ecdysozoa</taxon>
        <taxon>Arthropoda</taxon>
        <taxon>Hexapoda</taxon>
        <taxon>Insecta</taxon>
        <taxon>Pterygota</taxon>
        <taxon>Neoptera</taxon>
        <taxon>Paraneoptera</taxon>
        <taxon>Hemiptera</taxon>
        <taxon>Heteroptera</taxon>
        <taxon>Panheteroptera</taxon>
        <taxon>Cimicomorpha</taxon>
        <taxon>Miridae</taxon>
        <taxon>Dicyphina</taxon>
        <taxon>Nesidiocoris</taxon>
    </lineage>
</organism>
<dbReference type="EMBL" id="AP028913">
    <property type="protein sequence ID" value="BES94525.1"/>
    <property type="molecule type" value="Genomic_DNA"/>
</dbReference>
<protein>
    <submittedName>
        <fullName evidence="1">Uncharacterized protein</fullName>
    </submittedName>
</protein>
<accession>A0ABN7AQN6</accession>
<keyword evidence="2" id="KW-1185">Reference proteome</keyword>
<sequence length="535" mass="59577">METVAGVPGAELEMSRFWNKRGTLHDDDISNFLDMPAFPVSRVEVEEQNKSRPSSPVPPQYYVGEESFYQDLAQVACAPSCKSSCEFPAVYDSETECVVLDGSLIGDIPAVYTVRNIRKHEFPAVGVFVDKRIVPGFKYRVRPIPENGCHEKWLFKGRALELESIGRGYSRRITFKADPGNLCDNPHYFWADSAPQGFAFELEVVSAGDKFTVFDANHQPVGFLEILANKAPQEEVGHRVKGDGVVERTVRIRALGKVEWYSDDNSDLVVPVTGIAVSVKTKDGVVTKIIGATVGSHNRRGYTLRPGIDVRLRTTRIKGANIGDVPTTYNIIGLDDHELPVIGTYVDPRIVPGFHYKVRPAYGKRRPLFGGRALRLISIGIGYGKRITFAPDSLNSPENFFWSDSHPDGLGFEPSAVRAGMNFNIHAGELRLGEANVFRVDAPQKEERQEIVVDEKGQKTITKYIHIDMTCHAIMDTRYDETPEPHIMRISGTAVVAKGPKDDEAKILRIDNIGLDSQLNILFSTQWDELVFSPV</sequence>
<proteinExistence type="predicted"/>